<keyword evidence="4 5" id="KW-0173">Coenzyme A biosynthesis</keyword>
<feature type="binding site" evidence="5">
    <location>
        <begin position="11"/>
        <end position="16"/>
    </location>
    <ligand>
        <name>ATP</name>
        <dbReference type="ChEBI" id="CHEBI:30616"/>
    </ligand>
</feature>
<dbReference type="RefSeq" id="WP_371843315.1">
    <property type="nucleotide sequence ID" value="NZ_JBGMEL010000007.1"/>
</dbReference>
<keyword evidence="8" id="KW-1185">Reference proteome</keyword>
<name>A0ABV4NMJ6_9GAMM</name>
<comment type="subcellular location">
    <subcellularLocation>
        <location evidence="5">Cytoplasm</location>
    </subcellularLocation>
</comment>
<comment type="caution">
    <text evidence="7">The sequence shown here is derived from an EMBL/GenBank/DDBJ whole genome shotgun (WGS) entry which is preliminary data.</text>
</comment>
<keyword evidence="3 5" id="KW-0067">ATP-binding</keyword>
<dbReference type="NCBIfam" id="TIGR00152">
    <property type="entry name" value="dephospho-CoA kinase"/>
    <property type="match status" value="1"/>
</dbReference>
<dbReference type="HAMAP" id="MF_00376">
    <property type="entry name" value="Dephospho_CoA_kinase"/>
    <property type="match status" value="1"/>
</dbReference>
<gene>
    <name evidence="5 7" type="primary">coaE</name>
    <name evidence="7" type="ORF">ACCI51_08735</name>
</gene>
<comment type="similarity">
    <text evidence="1 5">Belongs to the CoaE family.</text>
</comment>
<accession>A0ABV4NMJ6</accession>
<comment type="pathway">
    <text evidence="5">Cofactor biosynthesis; coenzyme A biosynthesis; CoA from (R)-pantothenate: step 5/5.</text>
</comment>
<dbReference type="Gene3D" id="3.40.50.300">
    <property type="entry name" value="P-loop containing nucleotide triphosphate hydrolases"/>
    <property type="match status" value="1"/>
</dbReference>
<dbReference type="EC" id="2.7.1.24" evidence="5 6"/>
<dbReference type="PANTHER" id="PTHR10695:SF46">
    <property type="entry name" value="BIFUNCTIONAL COENZYME A SYNTHASE-RELATED"/>
    <property type="match status" value="1"/>
</dbReference>
<reference evidence="7 8" key="1">
    <citation type="submission" date="2024-08" db="EMBL/GenBank/DDBJ databases">
        <authorList>
            <person name="Ishaq N."/>
        </authorList>
    </citation>
    <scope>NUCLEOTIDE SEQUENCE [LARGE SCALE GENOMIC DNA]</scope>
    <source>
        <strain evidence="7 8">JCM 30400</strain>
    </source>
</reference>
<evidence type="ECO:0000256" key="3">
    <source>
        <dbReference type="ARBA" id="ARBA00022840"/>
    </source>
</evidence>
<dbReference type="EMBL" id="JBGMEL010000007">
    <property type="protein sequence ID" value="MFA0790633.1"/>
    <property type="molecule type" value="Genomic_DNA"/>
</dbReference>
<proteinExistence type="inferred from homology"/>
<sequence length="206" mass="22603">MFRIGLTGGIGSGKSAAAAYFRELGIHVVDADWAARVVVQPGRPALEQIAQHFGASVLLENGTLDRAQLRALVFDNPAERAWLEGLLHPLIREEILLSLARSASPYAILESPLLIESGQHQLVDRICVVDLPESLQLERASARDENHPEQIRKIMAAQLDRQERLAKADDVLDNTADLAALNRQIEALHQKYLLLAAAAQECPPSK</sequence>
<organism evidence="7 8">
    <name type="scientific">Microbulbifer echini</name>
    <dbReference type="NCBI Taxonomy" id="1529067"/>
    <lineage>
        <taxon>Bacteria</taxon>
        <taxon>Pseudomonadati</taxon>
        <taxon>Pseudomonadota</taxon>
        <taxon>Gammaproteobacteria</taxon>
        <taxon>Cellvibrionales</taxon>
        <taxon>Microbulbiferaceae</taxon>
        <taxon>Microbulbifer</taxon>
    </lineage>
</organism>
<evidence type="ECO:0000313" key="7">
    <source>
        <dbReference type="EMBL" id="MFA0790633.1"/>
    </source>
</evidence>
<evidence type="ECO:0000256" key="2">
    <source>
        <dbReference type="ARBA" id="ARBA00022741"/>
    </source>
</evidence>
<comment type="catalytic activity">
    <reaction evidence="5">
        <text>3'-dephospho-CoA + ATP = ADP + CoA + H(+)</text>
        <dbReference type="Rhea" id="RHEA:18245"/>
        <dbReference type="ChEBI" id="CHEBI:15378"/>
        <dbReference type="ChEBI" id="CHEBI:30616"/>
        <dbReference type="ChEBI" id="CHEBI:57287"/>
        <dbReference type="ChEBI" id="CHEBI:57328"/>
        <dbReference type="ChEBI" id="CHEBI:456216"/>
        <dbReference type="EC" id="2.7.1.24"/>
    </reaction>
</comment>
<evidence type="ECO:0000256" key="6">
    <source>
        <dbReference type="NCBIfam" id="TIGR00152"/>
    </source>
</evidence>
<evidence type="ECO:0000256" key="5">
    <source>
        <dbReference type="HAMAP-Rule" id="MF_00376"/>
    </source>
</evidence>
<dbReference type="CDD" id="cd02022">
    <property type="entry name" value="DPCK"/>
    <property type="match status" value="1"/>
</dbReference>
<dbReference type="InterPro" id="IPR027417">
    <property type="entry name" value="P-loop_NTPase"/>
</dbReference>
<dbReference type="GO" id="GO:0004140">
    <property type="term" value="F:dephospho-CoA kinase activity"/>
    <property type="evidence" value="ECO:0007669"/>
    <property type="project" value="UniProtKB-EC"/>
</dbReference>
<evidence type="ECO:0000313" key="8">
    <source>
        <dbReference type="Proteomes" id="UP001569414"/>
    </source>
</evidence>
<dbReference type="SUPFAM" id="SSF52540">
    <property type="entry name" value="P-loop containing nucleoside triphosphate hydrolases"/>
    <property type="match status" value="1"/>
</dbReference>
<dbReference type="Proteomes" id="UP001569414">
    <property type="component" value="Unassembled WGS sequence"/>
</dbReference>
<dbReference type="InterPro" id="IPR001977">
    <property type="entry name" value="Depp_CoAkinase"/>
</dbReference>
<keyword evidence="5 7" id="KW-0418">Kinase</keyword>
<dbReference type="Pfam" id="PF01121">
    <property type="entry name" value="CoaE"/>
    <property type="match status" value="1"/>
</dbReference>
<evidence type="ECO:0000256" key="4">
    <source>
        <dbReference type="ARBA" id="ARBA00022993"/>
    </source>
</evidence>
<dbReference type="PROSITE" id="PS51219">
    <property type="entry name" value="DPCK"/>
    <property type="match status" value="1"/>
</dbReference>
<keyword evidence="5 7" id="KW-0808">Transferase</keyword>
<dbReference type="PANTHER" id="PTHR10695">
    <property type="entry name" value="DEPHOSPHO-COA KINASE-RELATED"/>
    <property type="match status" value="1"/>
</dbReference>
<comment type="function">
    <text evidence="5">Catalyzes the phosphorylation of the 3'-hydroxyl group of dephosphocoenzyme A to form coenzyme A.</text>
</comment>
<keyword evidence="2 5" id="KW-0547">Nucleotide-binding</keyword>
<protein>
    <recommendedName>
        <fullName evidence="5 6">Dephospho-CoA kinase</fullName>
        <ecNumber evidence="5 6">2.7.1.24</ecNumber>
    </recommendedName>
    <alternativeName>
        <fullName evidence="5">Dephosphocoenzyme A kinase</fullName>
    </alternativeName>
</protein>
<keyword evidence="5" id="KW-0963">Cytoplasm</keyword>
<evidence type="ECO:0000256" key="1">
    <source>
        <dbReference type="ARBA" id="ARBA00009018"/>
    </source>
</evidence>